<feature type="domain" description="Class II aldolase/adducin N-terminal" evidence="1">
    <location>
        <begin position="80"/>
        <end position="278"/>
    </location>
</feature>
<reference evidence="2" key="2">
    <citation type="submission" date="2010-07" db="EMBL/GenBank/DDBJ databases">
        <authorList>
            <consortium name="The Broad Institute Genome Sequencing Platform"/>
            <consortium name="Broad Institute Genome Sequencing Center for Infectious Disease"/>
            <person name="Ma L.-J."/>
            <person name="Dead R."/>
            <person name="Young S."/>
            <person name="Zeng Q."/>
            <person name="Koehrsen M."/>
            <person name="Alvarado L."/>
            <person name="Berlin A."/>
            <person name="Chapman S.B."/>
            <person name="Chen Z."/>
            <person name="Freedman E."/>
            <person name="Gellesch M."/>
            <person name="Goldberg J."/>
            <person name="Griggs A."/>
            <person name="Gujja S."/>
            <person name="Heilman E.R."/>
            <person name="Heiman D."/>
            <person name="Hepburn T."/>
            <person name="Howarth C."/>
            <person name="Jen D."/>
            <person name="Larson L."/>
            <person name="Mehta T."/>
            <person name="Neiman D."/>
            <person name="Pearson M."/>
            <person name="Roberts A."/>
            <person name="Saif S."/>
            <person name="Shea T."/>
            <person name="Shenoy N."/>
            <person name="Sisk P."/>
            <person name="Stolte C."/>
            <person name="Sykes S."/>
            <person name="Walk T."/>
            <person name="White J."/>
            <person name="Yandava C."/>
            <person name="Haas B."/>
            <person name="Nusbaum C."/>
            <person name="Birren B."/>
        </authorList>
    </citation>
    <scope>NUCLEOTIDE SEQUENCE</scope>
    <source>
        <strain evidence="2">R3-111a-1</strain>
    </source>
</reference>
<sequence>MQTLCGRAGLALGSSDSPLRPVTVFHSFGDADYAATATSKNDAVFKSGDPECALAEISDPEVTRPPAFSDPYEARGYLKHRLAIACRIFAQFGFAEGIAGHITLRDPVDPTSFWVNPFGLHFSQIRDEDLILVSESGCVIDGGRNRRLNHGMKTTKGSPLTTSNKAAYAIHAELHRARPDVNCAAHAHTMHGRAICSRARPGLRMLTQDFCVFWRDLALHPSFAGVVLAADEGRAIASALGGRKAALLASHGLLVAGASVEATVAWFVLLERCCQVQLLAEAAAAGQGGGADAAVVEIGDEEARATWEVMGSPEHGYLMGLPLFQVAEREFGEETYLGRGLEKR</sequence>
<reference evidence="3" key="4">
    <citation type="journal article" date="2015" name="G3 (Bethesda)">
        <title>Genome sequences of three phytopathogenic species of the Magnaporthaceae family of fungi.</title>
        <authorList>
            <person name="Okagaki L.H."/>
            <person name="Nunes C.C."/>
            <person name="Sailsbery J."/>
            <person name="Clay B."/>
            <person name="Brown D."/>
            <person name="John T."/>
            <person name="Oh Y."/>
            <person name="Young N."/>
            <person name="Fitzgerald M."/>
            <person name="Haas B.J."/>
            <person name="Zeng Q."/>
            <person name="Young S."/>
            <person name="Adiconis X."/>
            <person name="Fan L."/>
            <person name="Levin J.Z."/>
            <person name="Mitchell T.K."/>
            <person name="Okubara P.A."/>
            <person name="Farman M.L."/>
            <person name="Kohn L.M."/>
            <person name="Birren B."/>
            <person name="Ma L.-J."/>
            <person name="Dean R.A."/>
        </authorList>
    </citation>
    <scope>NUCLEOTIDE SEQUENCE</scope>
    <source>
        <strain evidence="3">R3-111a-1</strain>
    </source>
</reference>
<reference evidence="4" key="1">
    <citation type="submission" date="2010-07" db="EMBL/GenBank/DDBJ databases">
        <title>The genome sequence of Gaeumannomyces graminis var. tritici strain R3-111a-1.</title>
        <authorList>
            <consortium name="The Broad Institute Genome Sequencing Platform"/>
            <person name="Ma L.-J."/>
            <person name="Dead R."/>
            <person name="Young S."/>
            <person name="Zeng Q."/>
            <person name="Koehrsen M."/>
            <person name="Alvarado L."/>
            <person name="Berlin A."/>
            <person name="Chapman S.B."/>
            <person name="Chen Z."/>
            <person name="Freedman E."/>
            <person name="Gellesch M."/>
            <person name="Goldberg J."/>
            <person name="Griggs A."/>
            <person name="Gujja S."/>
            <person name="Heilman E.R."/>
            <person name="Heiman D."/>
            <person name="Hepburn T."/>
            <person name="Howarth C."/>
            <person name="Jen D."/>
            <person name="Larson L."/>
            <person name="Mehta T."/>
            <person name="Neiman D."/>
            <person name="Pearson M."/>
            <person name="Roberts A."/>
            <person name="Saif S."/>
            <person name="Shea T."/>
            <person name="Shenoy N."/>
            <person name="Sisk P."/>
            <person name="Stolte C."/>
            <person name="Sykes S."/>
            <person name="Walk T."/>
            <person name="White J."/>
            <person name="Yandava C."/>
            <person name="Haas B."/>
            <person name="Nusbaum C."/>
            <person name="Birren B."/>
        </authorList>
    </citation>
    <scope>NUCLEOTIDE SEQUENCE [LARGE SCALE GENOMIC DNA]</scope>
    <source>
        <strain evidence="4">R3-111a-1</strain>
    </source>
</reference>
<evidence type="ECO:0000313" key="2">
    <source>
        <dbReference type="EMBL" id="EJT69827.1"/>
    </source>
</evidence>
<dbReference type="GO" id="GO:0051015">
    <property type="term" value="F:actin filament binding"/>
    <property type="evidence" value="ECO:0007669"/>
    <property type="project" value="TreeGrafter"/>
</dbReference>
<dbReference type="PANTHER" id="PTHR10672:SF41">
    <property type="entry name" value="CLASS II ALDOLASE_ADDUCIN DOMAIN PROTEIN (AFU_ORTHOLOGUE AFUA_3G01330)"/>
    <property type="match status" value="1"/>
</dbReference>
<dbReference type="HOGENOM" id="CLU_006033_1_2_1"/>
<dbReference type="OrthoDB" id="3238794at2759"/>
<evidence type="ECO:0000313" key="3">
    <source>
        <dbReference type="EnsemblFungi" id="EJT69827"/>
    </source>
</evidence>
<proteinExistence type="predicted"/>
<dbReference type="SUPFAM" id="SSF53639">
    <property type="entry name" value="AraD/HMP-PK domain-like"/>
    <property type="match status" value="1"/>
</dbReference>
<dbReference type="Pfam" id="PF00596">
    <property type="entry name" value="Aldolase_II"/>
    <property type="match status" value="1"/>
</dbReference>
<dbReference type="NCBIfam" id="NF004855">
    <property type="entry name" value="PRK06208.1"/>
    <property type="match status" value="1"/>
</dbReference>
<dbReference type="Proteomes" id="UP000006039">
    <property type="component" value="Unassembled WGS sequence"/>
</dbReference>
<name>J3PGT0_GAET3</name>
<dbReference type="SMART" id="SM01007">
    <property type="entry name" value="Aldolase_II"/>
    <property type="match status" value="1"/>
</dbReference>
<evidence type="ECO:0000259" key="1">
    <source>
        <dbReference type="SMART" id="SM01007"/>
    </source>
</evidence>
<dbReference type="Gene3D" id="3.40.225.10">
    <property type="entry name" value="Class II aldolase/adducin N-terminal domain"/>
    <property type="match status" value="1"/>
</dbReference>
<dbReference type="GeneID" id="20353168"/>
<protein>
    <submittedName>
        <fullName evidence="2">Class II aldolase/adducin domain-containing protein</fullName>
    </submittedName>
</protein>
<dbReference type="AlphaFoldDB" id="J3PGT0"/>
<gene>
    <name evidence="3" type="primary">20353168</name>
    <name evidence="2" type="ORF">GGTG_12710</name>
</gene>
<dbReference type="InterPro" id="IPR036409">
    <property type="entry name" value="Aldolase_II/adducin_N_sf"/>
</dbReference>
<dbReference type="eggNOG" id="KOG3699">
    <property type="taxonomic scope" value="Eukaryota"/>
</dbReference>
<evidence type="ECO:0000313" key="4">
    <source>
        <dbReference type="Proteomes" id="UP000006039"/>
    </source>
</evidence>
<organism evidence="2">
    <name type="scientific">Gaeumannomyces tritici (strain R3-111a-1)</name>
    <name type="common">Wheat and barley take-all root rot fungus</name>
    <name type="synonym">Gaeumannomyces graminis var. tritici</name>
    <dbReference type="NCBI Taxonomy" id="644352"/>
    <lineage>
        <taxon>Eukaryota</taxon>
        <taxon>Fungi</taxon>
        <taxon>Dikarya</taxon>
        <taxon>Ascomycota</taxon>
        <taxon>Pezizomycotina</taxon>
        <taxon>Sordariomycetes</taxon>
        <taxon>Sordariomycetidae</taxon>
        <taxon>Magnaporthales</taxon>
        <taxon>Magnaporthaceae</taxon>
        <taxon>Gaeumannomyces</taxon>
    </lineage>
</organism>
<dbReference type="PANTHER" id="PTHR10672">
    <property type="entry name" value="ADDUCIN"/>
    <property type="match status" value="1"/>
</dbReference>
<dbReference type="EnsemblFungi" id="EJT69827">
    <property type="protein sequence ID" value="EJT69827"/>
    <property type="gene ID" value="GGTG_12710"/>
</dbReference>
<dbReference type="FunFam" id="3.40.225.10:FF:000009">
    <property type="entry name" value="Class II aldolase/adducin N-terminal"/>
    <property type="match status" value="1"/>
</dbReference>
<reference evidence="2" key="3">
    <citation type="submission" date="2010-09" db="EMBL/GenBank/DDBJ databases">
        <title>Annotation of Gaeumannomyces graminis var. tritici R3-111a-1.</title>
        <authorList>
            <consortium name="The Broad Institute Genome Sequencing Platform"/>
            <person name="Ma L.-J."/>
            <person name="Dead R."/>
            <person name="Young S.K."/>
            <person name="Zeng Q."/>
            <person name="Gargeya S."/>
            <person name="Fitzgerald M."/>
            <person name="Haas B."/>
            <person name="Abouelleil A."/>
            <person name="Alvarado L."/>
            <person name="Arachchi H.M."/>
            <person name="Berlin A."/>
            <person name="Brown A."/>
            <person name="Chapman S.B."/>
            <person name="Chen Z."/>
            <person name="Dunbar C."/>
            <person name="Freedman E."/>
            <person name="Gearin G."/>
            <person name="Gellesch M."/>
            <person name="Goldberg J."/>
            <person name="Griggs A."/>
            <person name="Gujja S."/>
            <person name="Heiman D."/>
            <person name="Howarth C."/>
            <person name="Larson L."/>
            <person name="Lui A."/>
            <person name="MacDonald P.J.P."/>
            <person name="Mehta T."/>
            <person name="Montmayeur A."/>
            <person name="Murphy C."/>
            <person name="Neiman D."/>
            <person name="Pearson M."/>
            <person name="Priest M."/>
            <person name="Roberts A."/>
            <person name="Saif S."/>
            <person name="Shea T."/>
            <person name="Shenoy N."/>
            <person name="Sisk P."/>
            <person name="Stolte C."/>
            <person name="Sykes S."/>
            <person name="Yandava C."/>
            <person name="Wortman J."/>
            <person name="Nusbaum C."/>
            <person name="Birren B."/>
        </authorList>
    </citation>
    <scope>NUCLEOTIDE SEQUENCE</scope>
    <source>
        <strain evidence="2">R3-111a-1</strain>
    </source>
</reference>
<reference evidence="3" key="5">
    <citation type="submission" date="2018-04" db="UniProtKB">
        <authorList>
            <consortium name="EnsemblFungi"/>
        </authorList>
    </citation>
    <scope>IDENTIFICATION</scope>
    <source>
        <strain evidence="3">R3-111a-1</strain>
    </source>
</reference>
<dbReference type="GO" id="GO:0005856">
    <property type="term" value="C:cytoskeleton"/>
    <property type="evidence" value="ECO:0007669"/>
    <property type="project" value="TreeGrafter"/>
</dbReference>
<dbReference type="RefSeq" id="XP_009228875.1">
    <property type="nucleotide sequence ID" value="XM_009230611.1"/>
</dbReference>
<dbReference type="InterPro" id="IPR001303">
    <property type="entry name" value="Aldolase_II/adducin_N"/>
</dbReference>
<accession>J3PGT0</accession>
<dbReference type="EMBL" id="GL385403">
    <property type="protein sequence ID" value="EJT69827.1"/>
    <property type="molecule type" value="Genomic_DNA"/>
</dbReference>
<dbReference type="InterPro" id="IPR051017">
    <property type="entry name" value="Aldolase-II_Adducin_sf"/>
</dbReference>
<keyword evidence="4" id="KW-1185">Reference proteome</keyword>
<dbReference type="VEuPathDB" id="FungiDB:GGTG_12710"/>
<dbReference type="STRING" id="644352.J3PGT0"/>